<reference evidence="2 3" key="1">
    <citation type="submission" date="2020-03" db="EMBL/GenBank/DDBJ databases">
        <title>Genomic Encyclopedia of Type Strains, Phase IV (KMG-IV): sequencing the most valuable type-strain genomes for metagenomic binning, comparative biology and taxonomic classification.</title>
        <authorList>
            <person name="Goeker M."/>
        </authorList>
    </citation>
    <scope>NUCLEOTIDE SEQUENCE [LARGE SCALE GENOMIC DNA]</scope>
    <source>
        <strain evidence="2 3">DSM 7225</strain>
    </source>
</reference>
<dbReference type="InterPro" id="IPR021265">
    <property type="entry name" value="DUF2842"/>
</dbReference>
<keyword evidence="1" id="KW-0472">Membrane</keyword>
<dbReference type="Proteomes" id="UP000531251">
    <property type="component" value="Unassembled WGS sequence"/>
</dbReference>
<dbReference type="AlphaFoldDB" id="A0A7X5XYX1"/>
<organism evidence="2 3">
    <name type="scientific">Sphingomonas trueperi</name>
    <dbReference type="NCBI Taxonomy" id="53317"/>
    <lineage>
        <taxon>Bacteria</taxon>
        <taxon>Pseudomonadati</taxon>
        <taxon>Pseudomonadota</taxon>
        <taxon>Alphaproteobacteria</taxon>
        <taxon>Sphingomonadales</taxon>
        <taxon>Sphingomonadaceae</taxon>
        <taxon>Sphingomonas</taxon>
    </lineage>
</organism>
<dbReference type="RefSeq" id="WP_125977834.1">
    <property type="nucleotide sequence ID" value="NZ_BAAADY010000014.1"/>
</dbReference>
<dbReference type="EMBL" id="JAATJB010000005">
    <property type="protein sequence ID" value="NJB97929.1"/>
    <property type="molecule type" value="Genomic_DNA"/>
</dbReference>
<evidence type="ECO:0000256" key="1">
    <source>
        <dbReference type="SAM" id="Phobius"/>
    </source>
</evidence>
<comment type="caution">
    <text evidence="2">The sequence shown here is derived from an EMBL/GenBank/DDBJ whole genome shotgun (WGS) entry which is preliminary data.</text>
</comment>
<feature type="transmembrane region" description="Helical" evidence="1">
    <location>
        <begin position="37"/>
        <end position="59"/>
    </location>
</feature>
<feature type="transmembrane region" description="Helical" evidence="1">
    <location>
        <begin position="12"/>
        <end position="31"/>
    </location>
</feature>
<evidence type="ECO:0000313" key="2">
    <source>
        <dbReference type="EMBL" id="NJB97929.1"/>
    </source>
</evidence>
<accession>A0A7X5XYX1</accession>
<keyword evidence="1" id="KW-1133">Transmembrane helix</keyword>
<dbReference type="Pfam" id="PF11003">
    <property type="entry name" value="DUF2842"/>
    <property type="match status" value="1"/>
</dbReference>
<protein>
    <submittedName>
        <fullName evidence="2">Putative membrane channel-forming protein YqfA (Hemolysin III family)</fullName>
    </submittedName>
</protein>
<keyword evidence="3" id="KW-1185">Reference proteome</keyword>
<keyword evidence="1" id="KW-0812">Transmembrane</keyword>
<gene>
    <name evidence="2" type="ORF">GGR89_002244</name>
</gene>
<proteinExistence type="predicted"/>
<evidence type="ECO:0000313" key="3">
    <source>
        <dbReference type="Proteomes" id="UP000531251"/>
    </source>
</evidence>
<name>A0A7X5XYX1_9SPHN</name>
<sequence>MNPSWRKPAGALAIVGLILVWVVLVASFSGPIGRLPILVQTLVYLALGIVWILPLKPLLRWMETGRWRVPPPPRR</sequence>